<feature type="domain" description="RRM" evidence="5">
    <location>
        <begin position="115"/>
        <end position="195"/>
    </location>
</feature>
<dbReference type="OMA" id="GASHCYG"/>
<dbReference type="InterPro" id="IPR035979">
    <property type="entry name" value="RBD_domain_sf"/>
</dbReference>
<dbReference type="HOGENOM" id="CLU_712258_0_0_1"/>
<dbReference type="PROSITE" id="PS50102">
    <property type="entry name" value="RRM"/>
    <property type="match status" value="2"/>
</dbReference>
<proteinExistence type="predicted"/>
<dbReference type="GO" id="GO:0005737">
    <property type="term" value="C:cytoplasm"/>
    <property type="evidence" value="ECO:0007669"/>
    <property type="project" value="UniProtKB-ARBA"/>
</dbReference>
<keyword evidence="1" id="KW-0677">Repeat</keyword>
<evidence type="ECO:0000256" key="4">
    <source>
        <dbReference type="SAM" id="MobiDB-lite"/>
    </source>
</evidence>
<dbReference type="InParanoid" id="B4M430"/>
<keyword evidence="2 3" id="KW-0694">RNA-binding</keyword>
<dbReference type="GO" id="GO:0005634">
    <property type="term" value="C:nucleus"/>
    <property type="evidence" value="ECO:0007669"/>
    <property type="project" value="TreeGrafter"/>
</dbReference>
<feature type="region of interest" description="Disordered" evidence="4">
    <location>
        <begin position="299"/>
        <end position="338"/>
    </location>
</feature>
<evidence type="ECO:0000313" key="7">
    <source>
        <dbReference type="Proteomes" id="UP000008792"/>
    </source>
</evidence>
<dbReference type="PANTHER" id="PTHR48025">
    <property type="entry name" value="OS02G0815200 PROTEIN"/>
    <property type="match status" value="1"/>
</dbReference>
<dbReference type="InterPro" id="IPR050502">
    <property type="entry name" value="Euk_RNA-bind_prot"/>
</dbReference>
<dbReference type="SMART" id="SM00360">
    <property type="entry name" value="RRM"/>
    <property type="match status" value="2"/>
</dbReference>
<dbReference type="Proteomes" id="UP000008792">
    <property type="component" value="Unassembled WGS sequence"/>
</dbReference>
<dbReference type="PhylomeDB" id="B4M430"/>
<dbReference type="SUPFAM" id="SSF54928">
    <property type="entry name" value="RNA-binding domain, RBD"/>
    <property type="match status" value="2"/>
</dbReference>
<dbReference type="STRING" id="7244.B4M430"/>
<dbReference type="GO" id="GO:0009967">
    <property type="term" value="P:positive regulation of signal transduction"/>
    <property type="evidence" value="ECO:0007669"/>
    <property type="project" value="UniProtKB-ARBA"/>
</dbReference>
<dbReference type="InterPro" id="IPR000504">
    <property type="entry name" value="RRM_dom"/>
</dbReference>
<organism evidence="6 7">
    <name type="scientific">Drosophila virilis</name>
    <name type="common">Fruit fly</name>
    <dbReference type="NCBI Taxonomy" id="7244"/>
    <lineage>
        <taxon>Eukaryota</taxon>
        <taxon>Metazoa</taxon>
        <taxon>Ecdysozoa</taxon>
        <taxon>Arthropoda</taxon>
        <taxon>Hexapoda</taxon>
        <taxon>Insecta</taxon>
        <taxon>Pterygota</taxon>
        <taxon>Neoptera</taxon>
        <taxon>Endopterygota</taxon>
        <taxon>Diptera</taxon>
        <taxon>Brachycera</taxon>
        <taxon>Muscomorpha</taxon>
        <taxon>Ephydroidea</taxon>
        <taxon>Drosophilidae</taxon>
        <taxon>Drosophila</taxon>
    </lineage>
</organism>
<dbReference type="GO" id="GO:1990904">
    <property type="term" value="C:ribonucleoprotein complex"/>
    <property type="evidence" value="ECO:0007669"/>
    <property type="project" value="InterPro"/>
</dbReference>
<feature type="domain" description="RRM" evidence="5">
    <location>
        <begin position="29"/>
        <end position="107"/>
    </location>
</feature>
<keyword evidence="7" id="KW-1185">Reference proteome</keyword>
<dbReference type="Pfam" id="PF00076">
    <property type="entry name" value="RRM_1"/>
    <property type="match status" value="2"/>
</dbReference>
<dbReference type="EMBL" id="CH940652">
    <property type="protein sequence ID" value="EDW59391.1"/>
    <property type="molecule type" value="Genomic_DNA"/>
</dbReference>
<evidence type="ECO:0000313" key="6">
    <source>
        <dbReference type="EMBL" id="EDW59391.1"/>
    </source>
</evidence>
<dbReference type="SMR" id="B4M430"/>
<dbReference type="PRINTS" id="PR00961">
    <property type="entry name" value="HUDSXLRNA"/>
</dbReference>
<name>B4M430_DROVI</name>
<reference evidence="6 7" key="1">
    <citation type="journal article" date="2007" name="Nature">
        <title>Evolution of genes and genomes on the Drosophila phylogeny.</title>
        <authorList>
            <consortium name="Drosophila 12 Genomes Consortium"/>
            <person name="Clark A.G."/>
            <person name="Eisen M.B."/>
            <person name="Smith D.R."/>
            <person name="Bergman C.M."/>
            <person name="Oliver B."/>
            <person name="Markow T.A."/>
            <person name="Kaufman T.C."/>
            <person name="Kellis M."/>
            <person name="Gelbart W."/>
            <person name="Iyer V.N."/>
            <person name="Pollard D.A."/>
            <person name="Sackton T.B."/>
            <person name="Larracuente A.M."/>
            <person name="Singh N.D."/>
            <person name="Abad J.P."/>
            <person name="Abt D.N."/>
            <person name="Adryan B."/>
            <person name="Aguade M."/>
            <person name="Akashi H."/>
            <person name="Anderson W.W."/>
            <person name="Aquadro C.F."/>
            <person name="Ardell D.H."/>
            <person name="Arguello R."/>
            <person name="Artieri C.G."/>
            <person name="Barbash D.A."/>
            <person name="Barker D."/>
            <person name="Barsanti P."/>
            <person name="Batterham P."/>
            <person name="Batzoglou S."/>
            <person name="Begun D."/>
            <person name="Bhutkar A."/>
            <person name="Blanco E."/>
            <person name="Bosak S.A."/>
            <person name="Bradley R.K."/>
            <person name="Brand A.D."/>
            <person name="Brent M.R."/>
            <person name="Brooks A.N."/>
            <person name="Brown R.H."/>
            <person name="Butlin R.K."/>
            <person name="Caggese C."/>
            <person name="Calvi B.R."/>
            <person name="Bernardo de Carvalho A."/>
            <person name="Caspi A."/>
            <person name="Castrezana S."/>
            <person name="Celniker S.E."/>
            <person name="Chang J.L."/>
            <person name="Chapple C."/>
            <person name="Chatterji S."/>
            <person name="Chinwalla A."/>
            <person name="Civetta A."/>
            <person name="Clifton S.W."/>
            <person name="Comeron J.M."/>
            <person name="Costello J.C."/>
            <person name="Coyne J.A."/>
            <person name="Daub J."/>
            <person name="David R.G."/>
            <person name="Delcher A.L."/>
            <person name="Delehaunty K."/>
            <person name="Do C.B."/>
            <person name="Ebling H."/>
            <person name="Edwards K."/>
            <person name="Eickbush T."/>
            <person name="Evans J.D."/>
            <person name="Filipski A."/>
            <person name="Findeiss S."/>
            <person name="Freyhult E."/>
            <person name="Fulton L."/>
            <person name="Fulton R."/>
            <person name="Garcia A.C."/>
            <person name="Gardiner A."/>
            <person name="Garfield D.A."/>
            <person name="Garvin B.E."/>
            <person name="Gibson G."/>
            <person name="Gilbert D."/>
            <person name="Gnerre S."/>
            <person name="Godfrey J."/>
            <person name="Good R."/>
            <person name="Gotea V."/>
            <person name="Gravely B."/>
            <person name="Greenberg A.J."/>
            <person name="Griffiths-Jones S."/>
            <person name="Gross S."/>
            <person name="Guigo R."/>
            <person name="Gustafson E.A."/>
            <person name="Haerty W."/>
            <person name="Hahn M.W."/>
            <person name="Halligan D.L."/>
            <person name="Halpern A.L."/>
            <person name="Halter G.M."/>
            <person name="Han M.V."/>
            <person name="Heger A."/>
            <person name="Hillier L."/>
            <person name="Hinrichs A.S."/>
            <person name="Holmes I."/>
            <person name="Hoskins R.A."/>
            <person name="Hubisz M.J."/>
            <person name="Hultmark D."/>
            <person name="Huntley M.A."/>
            <person name="Jaffe D.B."/>
            <person name="Jagadeeshan S."/>
            <person name="Jeck W.R."/>
            <person name="Johnson J."/>
            <person name="Jones C.D."/>
            <person name="Jordan W.C."/>
            <person name="Karpen G.H."/>
            <person name="Kataoka E."/>
            <person name="Keightley P.D."/>
            <person name="Kheradpour P."/>
            <person name="Kirkness E.F."/>
            <person name="Koerich L.B."/>
            <person name="Kristiansen K."/>
            <person name="Kudrna D."/>
            <person name="Kulathinal R.J."/>
            <person name="Kumar S."/>
            <person name="Kwok R."/>
            <person name="Lander E."/>
            <person name="Langley C.H."/>
            <person name="Lapoint R."/>
            <person name="Lazzaro B.P."/>
            <person name="Lee S.J."/>
            <person name="Levesque L."/>
            <person name="Li R."/>
            <person name="Lin C.F."/>
            <person name="Lin M.F."/>
            <person name="Lindblad-Toh K."/>
            <person name="Llopart A."/>
            <person name="Long M."/>
            <person name="Low L."/>
            <person name="Lozovsky E."/>
            <person name="Lu J."/>
            <person name="Luo M."/>
            <person name="Machado C.A."/>
            <person name="Makalowski W."/>
            <person name="Marzo M."/>
            <person name="Matsuda M."/>
            <person name="Matzkin L."/>
            <person name="McAllister B."/>
            <person name="McBride C.S."/>
            <person name="McKernan B."/>
            <person name="McKernan K."/>
            <person name="Mendez-Lago M."/>
            <person name="Minx P."/>
            <person name="Mollenhauer M.U."/>
            <person name="Montooth K."/>
            <person name="Mount S.M."/>
            <person name="Mu X."/>
            <person name="Myers E."/>
            <person name="Negre B."/>
            <person name="Newfeld S."/>
            <person name="Nielsen R."/>
            <person name="Noor M.A."/>
            <person name="O'Grady P."/>
            <person name="Pachter L."/>
            <person name="Papaceit M."/>
            <person name="Parisi M.J."/>
            <person name="Parisi M."/>
            <person name="Parts L."/>
            <person name="Pedersen J.S."/>
            <person name="Pesole G."/>
            <person name="Phillippy A.M."/>
            <person name="Ponting C.P."/>
            <person name="Pop M."/>
            <person name="Porcelli D."/>
            <person name="Powell J.R."/>
            <person name="Prohaska S."/>
            <person name="Pruitt K."/>
            <person name="Puig M."/>
            <person name="Quesneville H."/>
            <person name="Ram K.R."/>
            <person name="Rand D."/>
            <person name="Rasmussen M.D."/>
            <person name="Reed L.K."/>
            <person name="Reenan R."/>
            <person name="Reily A."/>
            <person name="Remington K.A."/>
            <person name="Rieger T.T."/>
            <person name="Ritchie M.G."/>
            <person name="Robin C."/>
            <person name="Rogers Y.H."/>
            <person name="Rohde C."/>
            <person name="Rozas J."/>
            <person name="Rubenfield M.J."/>
            <person name="Ruiz A."/>
            <person name="Russo S."/>
            <person name="Salzberg S.L."/>
            <person name="Sanchez-Gracia A."/>
            <person name="Saranga D.J."/>
            <person name="Sato H."/>
            <person name="Schaeffer S.W."/>
            <person name="Schatz M.C."/>
            <person name="Schlenke T."/>
            <person name="Schwartz R."/>
            <person name="Segarra C."/>
            <person name="Singh R.S."/>
            <person name="Sirot L."/>
            <person name="Sirota M."/>
            <person name="Sisneros N.B."/>
            <person name="Smith C.D."/>
            <person name="Smith T.F."/>
            <person name="Spieth J."/>
            <person name="Stage D.E."/>
            <person name="Stark A."/>
            <person name="Stephan W."/>
            <person name="Strausberg R.L."/>
            <person name="Strempel S."/>
            <person name="Sturgill D."/>
            <person name="Sutton G."/>
            <person name="Sutton G.G."/>
            <person name="Tao W."/>
            <person name="Teichmann S."/>
            <person name="Tobari Y.N."/>
            <person name="Tomimura Y."/>
            <person name="Tsolas J.M."/>
            <person name="Valente V.L."/>
            <person name="Venter E."/>
            <person name="Venter J.C."/>
            <person name="Vicario S."/>
            <person name="Vieira F.G."/>
            <person name="Vilella A.J."/>
            <person name="Villasante A."/>
            <person name="Walenz B."/>
            <person name="Wang J."/>
            <person name="Wasserman M."/>
            <person name="Watts T."/>
            <person name="Wilson D."/>
            <person name="Wilson R.K."/>
            <person name="Wing R.A."/>
            <person name="Wolfner M.F."/>
            <person name="Wong A."/>
            <person name="Wong G.K."/>
            <person name="Wu C.I."/>
            <person name="Wu G."/>
            <person name="Yamamoto D."/>
            <person name="Yang H.P."/>
            <person name="Yang S.P."/>
            <person name="Yorke J.A."/>
            <person name="Yoshida K."/>
            <person name="Zdobnov E."/>
            <person name="Zhang P."/>
            <person name="Zhang Y."/>
            <person name="Zimin A.V."/>
            <person name="Baldwin J."/>
            <person name="Abdouelleil A."/>
            <person name="Abdulkadir J."/>
            <person name="Abebe A."/>
            <person name="Abera B."/>
            <person name="Abreu J."/>
            <person name="Acer S.C."/>
            <person name="Aftuck L."/>
            <person name="Alexander A."/>
            <person name="An P."/>
            <person name="Anderson E."/>
            <person name="Anderson S."/>
            <person name="Arachi H."/>
            <person name="Azer M."/>
            <person name="Bachantsang P."/>
            <person name="Barry A."/>
            <person name="Bayul T."/>
            <person name="Berlin A."/>
            <person name="Bessette D."/>
            <person name="Bloom T."/>
            <person name="Blye J."/>
            <person name="Boguslavskiy L."/>
            <person name="Bonnet C."/>
            <person name="Boukhgalter B."/>
            <person name="Bourzgui I."/>
            <person name="Brown A."/>
            <person name="Cahill P."/>
            <person name="Channer S."/>
            <person name="Cheshatsang Y."/>
            <person name="Chuda L."/>
            <person name="Citroen M."/>
            <person name="Collymore A."/>
            <person name="Cooke P."/>
            <person name="Costello M."/>
            <person name="D'Aco K."/>
            <person name="Daza R."/>
            <person name="De Haan G."/>
            <person name="DeGray S."/>
            <person name="DeMaso C."/>
            <person name="Dhargay N."/>
            <person name="Dooley K."/>
            <person name="Dooley E."/>
            <person name="Doricent M."/>
            <person name="Dorje P."/>
            <person name="Dorjee K."/>
            <person name="Dupes A."/>
            <person name="Elong R."/>
            <person name="Falk J."/>
            <person name="Farina A."/>
            <person name="Faro S."/>
            <person name="Ferguson D."/>
            <person name="Fisher S."/>
            <person name="Foley C.D."/>
            <person name="Franke A."/>
            <person name="Friedrich D."/>
            <person name="Gadbois L."/>
            <person name="Gearin G."/>
            <person name="Gearin C.R."/>
            <person name="Giannoukos G."/>
            <person name="Goode T."/>
            <person name="Graham J."/>
            <person name="Grandbois E."/>
            <person name="Grewal S."/>
            <person name="Gyaltsen K."/>
            <person name="Hafez N."/>
            <person name="Hagos B."/>
            <person name="Hall J."/>
            <person name="Henson C."/>
            <person name="Hollinger A."/>
            <person name="Honan T."/>
            <person name="Huard M.D."/>
            <person name="Hughes L."/>
            <person name="Hurhula B."/>
            <person name="Husby M.E."/>
            <person name="Kamat A."/>
            <person name="Kanga B."/>
            <person name="Kashin S."/>
            <person name="Khazanovich D."/>
            <person name="Kisner P."/>
            <person name="Lance K."/>
            <person name="Lara M."/>
            <person name="Lee W."/>
            <person name="Lennon N."/>
            <person name="Letendre F."/>
            <person name="LeVine R."/>
            <person name="Lipovsky A."/>
            <person name="Liu X."/>
            <person name="Liu J."/>
            <person name="Liu S."/>
            <person name="Lokyitsang T."/>
            <person name="Lokyitsang Y."/>
            <person name="Lubonja R."/>
            <person name="Lui A."/>
            <person name="MacDonald P."/>
            <person name="Magnisalis V."/>
            <person name="Maru K."/>
            <person name="Matthews C."/>
            <person name="McCusker W."/>
            <person name="McDonough S."/>
            <person name="Mehta T."/>
            <person name="Meldrim J."/>
            <person name="Meneus L."/>
            <person name="Mihai O."/>
            <person name="Mihalev A."/>
            <person name="Mihova T."/>
            <person name="Mittelman R."/>
            <person name="Mlenga V."/>
            <person name="Montmayeur A."/>
            <person name="Mulrain L."/>
            <person name="Navidi A."/>
            <person name="Naylor J."/>
            <person name="Negash T."/>
            <person name="Nguyen T."/>
            <person name="Nguyen N."/>
            <person name="Nicol R."/>
            <person name="Norbu C."/>
            <person name="Norbu N."/>
            <person name="Novod N."/>
            <person name="O'Neill B."/>
            <person name="Osman S."/>
            <person name="Markiewicz E."/>
            <person name="Oyono O.L."/>
            <person name="Patti C."/>
            <person name="Phunkhang P."/>
            <person name="Pierre F."/>
            <person name="Priest M."/>
            <person name="Raghuraman S."/>
            <person name="Rege F."/>
            <person name="Reyes R."/>
            <person name="Rise C."/>
            <person name="Rogov P."/>
            <person name="Ross K."/>
            <person name="Ryan E."/>
            <person name="Settipalli S."/>
            <person name="Shea T."/>
            <person name="Sherpa N."/>
            <person name="Shi L."/>
            <person name="Shih D."/>
            <person name="Sparrow T."/>
            <person name="Spaulding J."/>
            <person name="Stalker J."/>
            <person name="Stange-Thomann N."/>
            <person name="Stavropoulos S."/>
            <person name="Stone C."/>
            <person name="Strader C."/>
            <person name="Tesfaye S."/>
            <person name="Thomson T."/>
            <person name="Thoulutsang Y."/>
            <person name="Thoulutsang D."/>
            <person name="Topham K."/>
            <person name="Topping I."/>
            <person name="Tsamla T."/>
            <person name="Vassiliev H."/>
            <person name="Vo A."/>
            <person name="Wangchuk T."/>
            <person name="Wangdi T."/>
            <person name="Weiand M."/>
            <person name="Wilkinson J."/>
            <person name="Wilson A."/>
            <person name="Yadav S."/>
            <person name="Young G."/>
            <person name="Yu Q."/>
            <person name="Zembek L."/>
            <person name="Zhong D."/>
            <person name="Zimmer A."/>
            <person name="Zwirko Z."/>
            <person name="Jaffe D.B."/>
            <person name="Alvarez P."/>
            <person name="Brockman W."/>
            <person name="Butler J."/>
            <person name="Chin C."/>
            <person name="Gnerre S."/>
            <person name="Grabherr M."/>
            <person name="Kleber M."/>
            <person name="Mauceli E."/>
            <person name="MacCallum I."/>
        </authorList>
    </citation>
    <scope>NUCLEOTIDE SEQUENCE [LARGE SCALE GENOMIC DNA]</scope>
    <source>
        <strain evidence="7">Tucson 15010-1051.87</strain>
    </source>
</reference>
<dbReference type="PANTHER" id="PTHR48025:SF1">
    <property type="entry name" value="RRM DOMAIN-CONTAINING PROTEIN"/>
    <property type="match status" value="1"/>
</dbReference>
<dbReference type="AlphaFoldDB" id="B4M430"/>
<dbReference type="eggNOG" id="KOG0118">
    <property type="taxonomic scope" value="Eukaryota"/>
</dbReference>
<dbReference type="GO" id="GO:0003729">
    <property type="term" value="F:mRNA binding"/>
    <property type="evidence" value="ECO:0007669"/>
    <property type="project" value="TreeGrafter"/>
</dbReference>
<dbReference type="GO" id="GO:0010629">
    <property type="term" value="P:negative regulation of gene expression"/>
    <property type="evidence" value="ECO:0007669"/>
    <property type="project" value="UniProtKB-ARBA"/>
</dbReference>
<accession>B4M430</accession>
<protein>
    <recommendedName>
        <fullName evidence="5">RRM domain-containing protein</fullName>
    </recommendedName>
</protein>
<evidence type="ECO:0000256" key="2">
    <source>
        <dbReference type="ARBA" id="ARBA00022884"/>
    </source>
</evidence>
<evidence type="ECO:0000256" key="3">
    <source>
        <dbReference type="PROSITE-ProRule" id="PRU00176"/>
    </source>
</evidence>
<dbReference type="OrthoDB" id="266020at2759"/>
<dbReference type="Gene3D" id="3.30.70.330">
    <property type="match status" value="2"/>
</dbReference>
<sequence length="388" mass="42734">MSNIKDEVFADYMATASSSPAEDQTGETTNLLVNYLPFDMLEGELYALFVSFGHIKHVKIIRDAETGASHCYGFVNFSAAGNANLAQVCLNGRQVRGKRLKVSPARPSSMDIRNAKVYVANLPIDYNEQKVRATFGRYGNILDLNVLKDRFTGLSRGIAFVRFDLKSSADMAISVMNGYTLEGGSFPLQVRLAKRPKAWEAPKPHRFVDRDQELTPNQVARPAKTLTKRNMPKKTSADISMDSGKEQSTQLKRPMAFRFGQNASSEASVSRPAPGGYNLLMNVNFGKGRSVLAVPRAATPMDPASKQPPCPAPSNGKSLDPILKPHSQPVIESSLDPPDTKMDNLLDDMKSMKNIPPSSHRIHYEFPLGLRRNDAPASKPRGFSFNCL</sequence>
<dbReference type="FunFam" id="3.30.70.330:FF:000383">
    <property type="entry name" value="Sex lethal, isoform D"/>
    <property type="match status" value="1"/>
</dbReference>
<evidence type="ECO:0000256" key="1">
    <source>
        <dbReference type="ARBA" id="ARBA00022737"/>
    </source>
</evidence>
<gene>
    <name evidence="6" type="primary">Dvir\GJ10859</name>
    <name evidence="6" type="ORF">Dvir_GJ10859</name>
</gene>
<dbReference type="InterPro" id="IPR012677">
    <property type="entry name" value="Nucleotide-bd_a/b_plait_sf"/>
</dbReference>
<dbReference type="InterPro" id="IPR002343">
    <property type="entry name" value="Hud_Sxl_RNA"/>
</dbReference>
<evidence type="ECO:0000259" key="5">
    <source>
        <dbReference type="PROSITE" id="PS50102"/>
    </source>
</evidence>